<evidence type="ECO:0000313" key="1">
    <source>
        <dbReference type="EMBL" id="MDN4015267.1"/>
    </source>
</evidence>
<name>A0AAJ1RAE8_9FLAO</name>
<protein>
    <submittedName>
        <fullName evidence="1">Uncharacterized protein</fullName>
    </submittedName>
</protein>
<feature type="non-terminal residue" evidence="1">
    <location>
        <position position="1"/>
    </location>
</feature>
<sequence length="87" mass="9242">EKVKSLFNAESGHTWQHTAELPIEEQRWQIGLIVGASGSGKTSIGSQIWENGIVNLADGWNPDLPIIEDIAPGSDMNTVTSALSAVG</sequence>
<accession>A0AAJ1RAE8</accession>
<dbReference type="RefSeq" id="WP_290343792.1">
    <property type="nucleotide sequence ID" value="NZ_JAUHGV010000220.1"/>
</dbReference>
<proteinExistence type="predicted"/>
<dbReference type="Proteomes" id="UP001225933">
    <property type="component" value="Unassembled WGS sequence"/>
</dbReference>
<gene>
    <name evidence="1" type="ORF">QX233_22725</name>
</gene>
<evidence type="ECO:0000313" key="2">
    <source>
        <dbReference type="Proteomes" id="UP001225933"/>
    </source>
</evidence>
<organism evidence="1 2">
    <name type="scientific">Chryseobacterium gambrini</name>
    <dbReference type="NCBI Taxonomy" id="373672"/>
    <lineage>
        <taxon>Bacteria</taxon>
        <taxon>Pseudomonadati</taxon>
        <taxon>Bacteroidota</taxon>
        <taxon>Flavobacteriia</taxon>
        <taxon>Flavobacteriales</taxon>
        <taxon>Weeksellaceae</taxon>
        <taxon>Chryseobacterium group</taxon>
        <taxon>Chryseobacterium</taxon>
    </lineage>
</organism>
<dbReference type="EMBL" id="JAUHGV010000220">
    <property type="protein sequence ID" value="MDN4015267.1"/>
    <property type="molecule type" value="Genomic_DNA"/>
</dbReference>
<dbReference type="AlphaFoldDB" id="A0AAJ1RAE8"/>
<reference evidence="1" key="1">
    <citation type="submission" date="2023-06" db="EMBL/GenBank/DDBJ databases">
        <title>Two Chryseobacterium gambrini strains from China.</title>
        <authorList>
            <person name="Zeng J."/>
            <person name="Wu Y."/>
        </authorList>
    </citation>
    <scope>NUCLEOTIDE SEQUENCE</scope>
    <source>
        <strain evidence="1">SQ219</strain>
    </source>
</reference>
<feature type="non-terminal residue" evidence="1">
    <location>
        <position position="87"/>
    </location>
</feature>
<comment type="caution">
    <text evidence="1">The sequence shown here is derived from an EMBL/GenBank/DDBJ whole genome shotgun (WGS) entry which is preliminary data.</text>
</comment>